<feature type="signal peptide" evidence="1">
    <location>
        <begin position="1"/>
        <end position="24"/>
    </location>
</feature>
<gene>
    <name evidence="2" type="ORF">BDN70DRAFT_924204</name>
</gene>
<evidence type="ECO:0000313" key="3">
    <source>
        <dbReference type="Proteomes" id="UP000807469"/>
    </source>
</evidence>
<dbReference type="InterPro" id="IPR021054">
    <property type="entry name" value="Cell_wall_mannoprotein_1"/>
</dbReference>
<organism evidence="2 3">
    <name type="scientific">Pholiota conissans</name>
    <dbReference type="NCBI Taxonomy" id="109636"/>
    <lineage>
        <taxon>Eukaryota</taxon>
        <taxon>Fungi</taxon>
        <taxon>Dikarya</taxon>
        <taxon>Basidiomycota</taxon>
        <taxon>Agaricomycotina</taxon>
        <taxon>Agaricomycetes</taxon>
        <taxon>Agaricomycetidae</taxon>
        <taxon>Agaricales</taxon>
        <taxon>Agaricineae</taxon>
        <taxon>Strophariaceae</taxon>
        <taxon>Pholiota</taxon>
    </lineage>
</organism>
<dbReference type="AlphaFoldDB" id="A0A9P6CWC9"/>
<dbReference type="Proteomes" id="UP000807469">
    <property type="component" value="Unassembled WGS sequence"/>
</dbReference>
<reference evidence="2" key="1">
    <citation type="submission" date="2020-11" db="EMBL/GenBank/DDBJ databases">
        <authorList>
            <consortium name="DOE Joint Genome Institute"/>
            <person name="Ahrendt S."/>
            <person name="Riley R."/>
            <person name="Andreopoulos W."/>
            <person name="Labutti K."/>
            <person name="Pangilinan J."/>
            <person name="Ruiz-Duenas F.J."/>
            <person name="Barrasa J.M."/>
            <person name="Sanchez-Garcia M."/>
            <person name="Camarero S."/>
            <person name="Miyauchi S."/>
            <person name="Serrano A."/>
            <person name="Linde D."/>
            <person name="Babiker R."/>
            <person name="Drula E."/>
            <person name="Ayuso-Fernandez I."/>
            <person name="Pacheco R."/>
            <person name="Padilla G."/>
            <person name="Ferreira P."/>
            <person name="Barriuso J."/>
            <person name="Kellner H."/>
            <person name="Castanera R."/>
            <person name="Alfaro M."/>
            <person name="Ramirez L."/>
            <person name="Pisabarro A.G."/>
            <person name="Kuo A."/>
            <person name="Tritt A."/>
            <person name="Lipzen A."/>
            <person name="He G."/>
            <person name="Yan M."/>
            <person name="Ng V."/>
            <person name="Cullen D."/>
            <person name="Martin F."/>
            <person name="Rosso M.-N."/>
            <person name="Henrissat B."/>
            <person name="Hibbett D."/>
            <person name="Martinez A.T."/>
            <person name="Grigoriev I.V."/>
        </authorList>
    </citation>
    <scope>NUCLEOTIDE SEQUENCE</scope>
    <source>
        <strain evidence="2">CIRM-BRFM 674</strain>
    </source>
</reference>
<sequence length="191" mass="20355">MRLHVGSSILLAVVFSLKFSICSAWSPAVDHLVKRDVASILLDLSTDSLRLNSCDSALHTFIQGGRTLIQALNIHTAATGVVNAFEATTSDATSTSALSETDAQTIVFEVESLESIIIDICTNLISVTSTPLPIAGLNTLLRSDLSNILTAFDAMIDTLESISPVYANPNLVQKNDTEIVHRATPKENSGS</sequence>
<evidence type="ECO:0000256" key="1">
    <source>
        <dbReference type="SAM" id="SignalP"/>
    </source>
</evidence>
<keyword evidence="1" id="KW-0732">Signal</keyword>
<protein>
    <submittedName>
        <fullName evidence="2">Uncharacterized protein</fullName>
    </submittedName>
</protein>
<dbReference type="Pfam" id="PF12296">
    <property type="entry name" value="HsbA"/>
    <property type="match status" value="1"/>
</dbReference>
<evidence type="ECO:0000313" key="2">
    <source>
        <dbReference type="EMBL" id="KAF9475104.1"/>
    </source>
</evidence>
<proteinExistence type="predicted"/>
<feature type="chain" id="PRO_5040332197" evidence="1">
    <location>
        <begin position="25"/>
        <end position="191"/>
    </location>
</feature>
<comment type="caution">
    <text evidence="2">The sequence shown here is derived from an EMBL/GenBank/DDBJ whole genome shotgun (WGS) entry which is preliminary data.</text>
</comment>
<dbReference type="EMBL" id="MU155347">
    <property type="protein sequence ID" value="KAF9475104.1"/>
    <property type="molecule type" value="Genomic_DNA"/>
</dbReference>
<name>A0A9P6CWC9_9AGAR</name>
<accession>A0A9P6CWC9</accession>
<keyword evidence="3" id="KW-1185">Reference proteome</keyword>